<proteinExistence type="predicted"/>
<dbReference type="Pfam" id="PF00535">
    <property type="entry name" value="Glycos_transf_2"/>
    <property type="match status" value="1"/>
</dbReference>
<gene>
    <name evidence="3" type="ordered locus">LD85_1097</name>
</gene>
<sequence>MHKNIIIKDLTIQCFSTLFILLFLILFMPFISVIIAAHNRREFLLDAVNSALNQTLPKDEYEIIVVKNFEDERIDKFLEEHNVKNIVTKEEPLGAKIIKGVEESRGEVISFLEDDDLWLPQKLEIVKQVFKDKDVIYYHNDFFNFSDHISIDAVNIVFTAKSRLLRLKASDIKNFNGSVNNSSISVRKCIFFEELKEYIKKAMINIDPLFAYLAFCYNKILVFDDRVLTLRRIHKLNTSADGISDYNLWVANLAKMSKLSMSDNLLFLKMFSSFDCKITREEKERLIKSIEGAYLGWKVTYSRLPNTKNEVSLKEFIKYLKYQRNFKSVLYGFLPFAPKKIKDYVTKKWYNQNLLTKKQNKNTNI</sequence>
<dbReference type="GO" id="GO:0016758">
    <property type="term" value="F:hexosyltransferase activity"/>
    <property type="evidence" value="ECO:0007669"/>
    <property type="project" value="UniProtKB-ARBA"/>
</dbReference>
<name>D2PJ25_SACI9</name>
<feature type="domain" description="Glycosyltransferase 2-like" evidence="2">
    <location>
        <begin position="32"/>
        <end position="144"/>
    </location>
</feature>
<dbReference type="PANTHER" id="PTHR22916">
    <property type="entry name" value="GLYCOSYLTRANSFERASE"/>
    <property type="match status" value="1"/>
</dbReference>
<dbReference type="CAZy" id="GT2">
    <property type="family name" value="Glycosyltransferase Family 2"/>
</dbReference>
<keyword evidence="1" id="KW-1133">Transmembrane helix</keyword>
<protein>
    <submittedName>
        <fullName evidence="3">Glycosyl transferase, family 2</fullName>
    </submittedName>
</protein>
<dbReference type="PANTHER" id="PTHR22916:SF3">
    <property type="entry name" value="UDP-GLCNAC:BETAGAL BETA-1,3-N-ACETYLGLUCOSAMINYLTRANSFERASE-LIKE PROTEIN 1"/>
    <property type="match status" value="1"/>
</dbReference>
<dbReference type="CDD" id="cd00761">
    <property type="entry name" value="Glyco_tranf_GTA_type"/>
    <property type="match status" value="1"/>
</dbReference>
<dbReference type="SUPFAM" id="SSF53448">
    <property type="entry name" value="Nucleotide-diphospho-sugar transferases"/>
    <property type="match status" value="1"/>
</dbReference>
<keyword evidence="1" id="KW-0812">Transmembrane</keyword>
<keyword evidence="3" id="KW-0808">Transferase</keyword>
<dbReference type="KEGG" id="sii:LD85_1097"/>
<dbReference type="HOGENOM" id="CLU_055387_0_0_2"/>
<dbReference type="InterPro" id="IPR001173">
    <property type="entry name" value="Glyco_trans_2-like"/>
</dbReference>
<dbReference type="AlphaFoldDB" id="D2PJ25"/>
<reference evidence="4" key="1">
    <citation type="journal article" date="2009" name="Proc. Natl. Acad. Sci. U.S.A.">
        <title>Biogeography of the Sulfolobus islandicus pan-genome.</title>
        <authorList>
            <person name="Reno M.L."/>
            <person name="Held N.L."/>
            <person name="Fields C.J."/>
            <person name="Burke P.V."/>
            <person name="Whitaker R.J."/>
        </authorList>
    </citation>
    <scope>NUCLEOTIDE SEQUENCE [LARGE SCALE GENOMIC DNA]</scope>
    <source>
        <strain evidence="4">L.D.8.5 / Lassen #2</strain>
    </source>
</reference>
<dbReference type="EMBL" id="CP001731">
    <property type="protein sequence ID" value="ADB86778.1"/>
    <property type="molecule type" value="Genomic_DNA"/>
</dbReference>
<dbReference type="InterPro" id="IPR029044">
    <property type="entry name" value="Nucleotide-diphossugar_trans"/>
</dbReference>
<dbReference type="Proteomes" id="UP000001404">
    <property type="component" value="Chromosome"/>
</dbReference>
<dbReference type="Gene3D" id="3.90.550.10">
    <property type="entry name" value="Spore Coat Polysaccharide Biosynthesis Protein SpsA, Chain A"/>
    <property type="match status" value="1"/>
</dbReference>
<accession>D2PJ25</accession>
<feature type="transmembrane region" description="Helical" evidence="1">
    <location>
        <begin position="12"/>
        <end position="37"/>
    </location>
</feature>
<evidence type="ECO:0000313" key="3">
    <source>
        <dbReference type="EMBL" id="ADB86778.1"/>
    </source>
</evidence>
<evidence type="ECO:0000256" key="1">
    <source>
        <dbReference type="SAM" id="Phobius"/>
    </source>
</evidence>
<organism evidence="3 4">
    <name type="scientific">Saccharolobus islandicus (strain L.D.8.5 / Lassen #2)</name>
    <name type="common">Sulfolobus islandicus</name>
    <dbReference type="NCBI Taxonomy" id="425944"/>
    <lineage>
        <taxon>Archaea</taxon>
        <taxon>Thermoproteota</taxon>
        <taxon>Thermoprotei</taxon>
        <taxon>Sulfolobales</taxon>
        <taxon>Sulfolobaceae</taxon>
        <taxon>Saccharolobus</taxon>
    </lineage>
</organism>
<keyword evidence="1" id="KW-0472">Membrane</keyword>
<evidence type="ECO:0000313" key="4">
    <source>
        <dbReference type="Proteomes" id="UP000001404"/>
    </source>
</evidence>
<evidence type="ECO:0000259" key="2">
    <source>
        <dbReference type="Pfam" id="PF00535"/>
    </source>
</evidence>